<feature type="domain" description="G" evidence="1">
    <location>
        <begin position="27"/>
        <end position="96"/>
    </location>
</feature>
<protein>
    <submittedName>
        <fullName evidence="2">GTP-binding protein HSR1</fullName>
    </submittedName>
</protein>
<sequence length="232" mass="25984">MSINAQTYRSRDISARLDDAKLPVLDVMFTGVTGAGKSSTINALFGSNKVLVGHGVDPMTMELDAYYLQNAFRVWDTPGLGDGAEQDRTHERKLIDLLFKTWSADGETYGFIDMVIVIIEGINRDMGTTYRLLRNTILPCINANRVVVAINQADVAQKGRGWDHKTNTPTVQLTEFLEQQALSIQRRIKESCGITINKPIYFSAEHRYNLDKLMDAIIVAMPSNRRQITASE</sequence>
<dbReference type="Pfam" id="PF01926">
    <property type="entry name" value="MMR_HSR1"/>
    <property type="match status" value="1"/>
</dbReference>
<gene>
    <name evidence="2" type="ORF">D1115_06525</name>
</gene>
<evidence type="ECO:0000313" key="3">
    <source>
        <dbReference type="Proteomes" id="UP000262832"/>
    </source>
</evidence>
<name>A0ABM6YTE5_9VIBR</name>
<proteinExistence type="predicted"/>
<dbReference type="InterPro" id="IPR027417">
    <property type="entry name" value="P-loop_NTPase"/>
</dbReference>
<accession>A0ABM6YTE5</accession>
<dbReference type="SUPFAM" id="SSF52540">
    <property type="entry name" value="P-loop containing nucleoside triphosphate hydrolases"/>
    <property type="match status" value="1"/>
</dbReference>
<dbReference type="EMBL" id="CP032093">
    <property type="protein sequence ID" value="AXY00934.1"/>
    <property type="molecule type" value="Genomic_DNA"/>
</dbReference>
<dbReference type="Gene3D" id="3.40.50.300">
    <property type="entry name" value="P-loop containing nucleotide triphosphate hydrolases"/>
    <property type="match status" value="1"/>
</dbReference>
<dbReference type="CDD" id="cd00882">
    <property type="entry name" value="Ras_like_GTPase"/>
    <property type="match status" value="1"/>
</dbReference>
<dbReference type="RefSeq" id="WP_128810766.1">
    <property type="nucleotide sequence ID" value="NZ_CP032093.1"/>
</dbReference>
<dbReference type="Proteomes" id="UP000262832">
    <property type="component" value="Chromosome I"/>
</dbReference>
<keyword evidence="3" id="KW-1185">Reference proteome</keyword>
<evidence type="ECO:0000259" key="1">
    <source>
        <dbReference type="Pfam" id="PF01926"/>
    </source>
</evidence>
<dbReference type="InterPro" id="IPR006073">
    <property type="entry name" value="GTP-bd"/>
</dbReference>
<organism evidence="2 3">
    <name type="scientific">Vibrio alfacsensis</name>
    <dbReference type="NCBI Taxonomy" id="1074311"/>
    <lineage>
        <taxon>Bacteria</taxon>
        <taxon>Pseudomonadati</taxon>
        <taxon>Pseudomonadota</taxon>
        <taxon>Gammaproteobacteria</taxon>
        <taxon>Vibrionales</taxon>
        <taxon>Vibrionaceae</taxon>
        <taxon>Vibrio</taxon>
    </lineage>
</organism>
<evidence type="ECO:0000313" key="2">
    <source>
        <dbReference type="EMBL" id="AXY00934.1"/>
    </source>
</evidence>
<reference evidence="2 3" key="1">
    <citation type="submission" date="2018-08" db="EMBL/GenBank/DDBJ databases">
        <title>Genomic taxonomy of the Vibrionaceae family.</title>
        <authorList>
            <person name="Gomez-Gil B."/>
            <person name="Tanaka M."/>
            <person name="Sawabe T."/>
            <person name="Enciso-Ibarra K."/>
        </authorList>
    </citation>
    <scope>NUCLEOTIDE SEQUENCE [LARGE SCALE GENOMIC DNA]</scope>
    <source>
        <strain evidence="2 3">CAIM 1831</strain>
    </source>
</reference>